<gene>
    <name evidence="1" type="ordered locus">MPUT_0455</name>
</gene>
<evidence type="ECO:0000313" key="2">
    <source>
        <dbReference type="Proteomes" id="UP000008907"/>
    </source>
</evidence>
<sequence length="268" mass="31847">MSKNLTNFNDLIFSTLKASMLKILNRENDLPFVEKLREVFLSVDKSNQEIKEILKSLPSENEIQANAYQIIDDIYKSKDINVLKEYLLKFKDVPEAIQQNNYIPQFTENLANELNELISNIELTRIFSIYNFFIDDLEIVLKRVGADEAIEDIDYFDLHYLFNKSLDSKLENVLSNVEIEAPFKALIEQNYNKILKIDDWNQKQKFFNKVTNTFAKRFLDKMTKELEEMYMNFDDEFITKFATTNKLTDLQFYIEFISELLENFQKLH</sequence>
<dbReference type="Proteomes" id="UP000008907">
    <property type="component" value="Chromosome"/>
</dbReference>
<name>A0A7U3ZSP1_MYCPK</name>
<dbReference type="RefSeq" id="WP_014035183.1">
    <property type="nucleotide sequence ID" value="NC_015946.1"/>
</dbReference>
<accession>A0A7U3ZSP1</accession>
<reference evidence="1 2" key="1">
    <citation type="journal article" date="2011" name="J. Bacteriol.">
        <title>Genome Sequence of Mycoplasma putrefaciens Type Strain KS1.</title>
        <authorList>
            <person name="Calcutt M.J."/>
            <person name="Foecking M.F."/>
        </authorList>
    </citation>
    <scope>NUCLEOTIDE SEQUENCE [LARGE SCALE GENOMIC DNA]</scope>
    <source>
        <strain evidence="2">ATCC 15718 / NCTC 10155 / C30 KS-1 / KS-1</strain>
    </source>
</reference>
<dbReference type="EMBL" id="CP003021">
    <property type="protein sequence ID" value="AEM68827.1"/>
    <property type="molecule type" value="Genomic_DNA"/>
</dbReference>
<evidence type="ECO:0000313" key="1">
    <source>
        <dbReference type="EMBL" id="AEM68827.1"/>
    </source>
</evidence>
<proteinExistence type="predicted"/>
<dbReference type="AlphaFoldDB" id="A0A7U3ZSP1"/>
<protein>
    <submittedName>
        <fullName evidence="1">Uncharacterized protein</fullName>
    </submittedName>
</protein>
<dbReference type="KEGG" id="mpf:MPUT_0455"/>
<organism evidence="1 2">
    <name type="scientific">Mycoplasma putrefaciens (strain ATCC 15718 / NCTC 10155 / C30 KS-1 / KS-1)</name>
    <dbReference type="NCBI Taxonomy" id="743965"/>
    <lineage>
        <taxon>Bacteria</taxon>
        <taxon>Bacillati</taxon>
        <taxon>Mycoplasmatota</taxon>
        <taxon>Mollicutes</taxon>
        <taxon>Mycoplasmataceae</taxon>
        <taxon>Mycoplasma</taxon>
    </lineage>
</organism>